<dbReference type="AlphaFoldDB" id="A0A5B7IK83"/>
<gene>
    <name evidence="1" type="ORF">E2C01_076876</name>
</gene>
<proteinExistence type="predicted"/>
<dbReference type="EMBL" id="VSRR010059164">
    <property type="protein sequence ID" value="MPC82226.1"/>
    <property type="molecule type" value="Genomic_DNA"/>
</dbReference>
<comment type="caution">
    <text evidence="1">The sequence shown here is derived from an EMBL/GenBank/DDBJ whole genome shotgun (WGS) entry which is preliminary data.</text>
</comment>
<evidence type="ECO:0000313" key="2">
    <source>
        <dbReference type="Proteomes" id="UP000324222"/>
    </source>
</evidence>
<accession>A0A5B7IK83</accession>
<name>A0A5B7IK83_PORTR</name>
<organism evidence="1 2">
    <name type="scientific">Portunus trituberculatus</name>
    <name type="common">Swimming crab</name>
    <name type="synonym">Neptunus trituberculatus</name>
    <dbReference type="NCBI Taxonomy" id="210409"/>
    <lineage>
        <taxon>Eukaryota</taxon>
        <taxon>Metazoa</taxon>
        <taxon>Ecdysozoa</taxon>
        <taxon>Arthropoda</taxon>
        <taxon>Crustacea</taxon>
        <taxon>Multicrustacea</taxon>
        <taxon>Malacostraca</taxon>
        <taxon>Eumalacostraca</taxon>
        <taxon>Eucarida</taxon>
        <taxon>Decapoda</taxon>
        <taxon>Pleocyemata</taxon>
        <taxon>Brachyura</taxon>
        <taxon>Eubrachyura</taxon>
        <taxon>Portunoidea</taxon>
        <taxon>Portunidae</taxon>
        <taxon>Portuninae</taxon>
        <taxon>Portunus</taxon>
    </lineage>
</organism>
<evidence type="ECO:0000313" key="1">
    <source>
        <dbReference type="EMBL" id="MPC82226.1"/>
    </source>
</evidence>
<keyword evidence="2" id="KW-1185">Reference proteome</keyword>
<reference evidence="1 2" key="1">
    <citation type="submission" date="2019-05" db="EMBL/GenBank/DDBJ databases">
        <title>Another draft genome of Portunus trituberculatus and its Hox gene families provides insights of decapod evolution.</title>
        <authorList>
            <person name="Jeong J.-H."/>
            <person name="Song I."/>
            <person name="Kim S."/>
            <person name="Choi T."/>
            <person name="Kim D."/>
            <person name="Ryu S."/>
            <person name="Kim W."/>
        </authorList>
    </citation>
    <scope>NUCLEOTIDE SEQUENCE [LARGE SCALE GENOMIC DNA]</scope>
    <source>
        <tissue evidence="1">Muscle</tissue>
    </source>
</reference>
<dbReference type="Proteomes" id="UP000324222">
    <property type="component" value="Unassembled WGS sequence"/>
</dbReference>
<sequence>MGSGKRPRVVTQKMRLGGDMSPNMGTTINKIACAPNGGKLNSASHIYILFK</sequence>
<protein>
    <submittedName>
        <fullName evidence="1">Uncharacterized protein</fullName>
    </submittedName>
</protein>